<dbReference type="OrthoDB" id="41200at2759"/>
<proteinExistence type="predicted"/>
<evidence type="ECO:0000313" key="2">
    <source>
        <dbReference type="EMBL" id="EAX95251.1"/>
    </source>
</evidence>
<dbReference type="Gene3D" id="3.30.1520.10">
    <property type="entry name" value="Phox-like domain"/>
    <property type="match status" value="1"/>
</dbReference>
<reference evidence="2" key="2">
    <citation type="journal article" date="2007" name="Science">
        <title>Draft genome sequence of the sexually transmitted pathogen Trichomonas vaginalis.</title>
        <authorList>
            <person name="Carlton J.M."/>
            <person name="Hirt R.P."/>
            <person name="Silva J.C."/>
            <person name="Delcher A.L."/>
            <person name="Schatz M."/>
            <person name="Zhao Q."/>
            <person name="Wortman J.R."/>
            <person name="Bidwell S.L."/>
            <person name="Alsmark U.C.M."/>
            <person name="Besteiro S."/>
            <person name="Sicheritz-Ponten T."/>
            <person name="Noel C.J."/>
            <person name="Dacks J.B."/>
            <person name="Foster P.G."/>
            <person name="Simillion C."/>
            <person name="Van de Peer Y."/>
            <person name="Miranda-Saavedra D."/>
            <person name="Barton G.J."/>
            <person name="Westrop G.D."/>
            <person name="Mueller S."/>
            <person name="Dessi D."/>
            <person name="Fiori P.L."/>
            <person name="Ren Q."/>
            <person name="Paulsen I."/>
            <person name="Zhang H."/>
            <person name="Bastida-Corcuera F.D."/>
            <person name="Simoes-Barbosa A."/>
            <person name="Brown M.T."/>
            <person name="Hayes R.D."/>
            <person name="Mukherjee M."/>
            <person name="Okumura C.Y."/>
            <person name="Schneider R."/>
            <person name="Smith A.J."/>
            <person name="Vanacova S."/>
            <person name="Villalvazo M."/>
            <person name="Haas B.J."/>
            <person name="Pertea M."/>
            <person name="Feldblyum T.V."/>
            <person name="Utterback T.R."/>
            <person name="Shu C.L."/>
            <person name="Osoegawa K."/>
            <person name="de Jong P.J."/>
            <person name="Hrdy I."/>
            <person name="Horvathova L."/>
            <person name="Zubacova Z."/>
            <person name="Dolezal P."/>
            <person name="Malik S.B."/>
            <person name="Logsdon J.M. Jr."/>
            <person name="Henze K."/>
            <person name="Gupta A."/>
            <person name="Wang C.C."/>
            <person name="Dunne R.L."/>
            <person name="Upcroft J.A."/>
            <person name="Upcroft P."/>
            <person name="White O."/>
            <person name="Salzberg S.L."/>
            <person name="Tang P."/>
            <person name="Chiu C.-H."/>
            <person name="Lee Y.-S."/>
            <person name="Embley T.M."/>
            <person name="Coombs G.H."/>
            <person name="Mottram J.C."/>
            <person name="Tachezy J."/>
            <person name="Fraser-Liggett C.M."/>
            <person name="Johnson P.J."/>
        </authorList>
    </citation>
    <scope>NUCLEOTIDE SEQUENCE [LARGE SCALE GENOMIC DNA]</scope>
    <source>
        <strain evidence="2">G3</strain>
    </source>
</reference>
<dbReference type="InterPro" id="IPR001683">
    <property type="entry name" value="PX_dom"/>
</dbReference>
<dbReference type="Pfam" id="PF00787">
    <property type="entry name" value="PX"/>
    <property type="match status" value="1"/>
</dbReference>
<keyword evidence="3" id="KW-1185">Reference proteome</keyword>
<dbReference type="GO" id="GO:0035091">
    <property type="term" value="F:phosphatidylinositol binding"/>
    <property type="evidence" value="ECO:0007669"/>
    <property type="project" value="InterPro"/>
</dbReference>
<reference evidence="2" key="1">
    <citation type="submission" date="2006-10" db="EMBL/GenBank/DDBJ databases">
        <authorList>
            <person name="Amadeo P."/>
            <person name="Zhao Q."/>
            <person name="Wortman J."/>
            <person name="Fraser-Liggett C."/>
            <person name="Carlton J."/>
        </authorList>
    </citation>
    <scope>NUCLEOTIDE SEQUENCE</scope>
    <source>
        <strain evidence="2">G3</strain>
    </source>
</reference>
<dbReference type="InterPro" id="IPR036871">
    <property type="entry name" value="PX_dom_sf"/>
</dbReference>
<accession>A2FIK2</accession>
<name>A2FIK2_TRIV3</name>
<dbReference type="AlphaFoldDB" id="A2FIK2"/>
<evidence type="ECO:0000313" key="3">
    <source>
        <dbReference type="Proteomes" id="UP000001542"/>
    </source>
</evidence>
<dbReference type="Proteomes" id="UP000001542">
    <property type="component" value="Unassembled WGS sequence"/>
</dbReference>
<dbReference type="PROSITE" id="PS50195">
    <property type="entry name" value="PX"/>
    <property type="match status" value="1"/>
</dbReference>
<sequence length="151" mass="17952">MTFHLVPLQSLPSSKVKRLRTCPTLPNFYVSIEGWRFDKTLRTALYIIELGVLYDDGVMIYRSEHRYSELYKLHKALSKSNDIYSAFPPKKLFGSKDVEFISERYQQLWSYFDKVSEIRHIDQVPEFNSCFKFSELKHKWHCASHVINLTH</sequence>
<dbReference type="InParanoid" id="A2FIK2"/>
<dbReference type="EMBL" id="DS113815">
    <property type="protein sequence ID" value="EAX95251.1"/>
    <property type="molecule type" value="Genomic_DNA"/>
</dbReference>
<protein>
    <submittedName>
        <fullName evidence="2">PX domain containing protein</fullName>
    </submittedName>
</protein>
<dbReference type="SMR" id="A2FIK2"/>
<dbReference type="VEuPathDB" id="TrichDB:TVAGG3_0360670"/>
<evidence type="ECO:0000259" key="1">
    <source>
        <dbReference type="PROSITE" id="PS50195"/>
    </source>
</evidence>
<organism evidence="2 3">
    <name type="scientific">Trichomonas vaginalis (strain ATCC PRA-98 / G3)</name>
    <dbReference type="NCBI Taxonomy" id="412133"/>
    <lineage>
        <taxon>Eukaryota</taxon>
        <taxon>Metamonada</taxon>
        <taxon>Parabasalia</taxon>
        <taxon>Trichomonadida</taxon>
        <taxon>Trichomonadidae</taxon>
        <taxon>Trichomonas</taxon>
    </lineage>
</organism>
<feature type="domain" description="PX" evidence="1">
    <location>
        <begin position="1"/>
        <end position="151"/>
    </location>
</feature>
<dbReference type="RefSeq" id="XP_001308181.1">
    <property type="nucleotide sequence ID" value="XM_001308180.1"/>
</dbReference>
<gene>
    <name evidence="2" type="ORF">TVAG_149690</name>
</gene>
<dbReference type="STRING" id="5722.A2FIK2"/>
<dbReference type="VEuPathDB" id="TrichDB:TVAG_149690"/>
<dbReference type="eggNOG" id="KOG2101">
    <property type="taxonomic scope" value="Eukaryota"/>
</dbReference>
<dbReference type="KEGG" id="tva:4752997"/>
<dbReference type="CDD" id="cd06093">
    <property type="entry name" value="PX_domain"/>
    <property type="match status" value="1"/>
</dbReference>
<dbReference type="SUPFAM" id="SSF64268">
    <property type="entry name" value="PX domain"/>
    <property type="match status" value="1"/>
</dbReference>